<evidence type="ECO:0000313" key="3">
    <source>
        <dbReference type="EMBL" id="CUS54602.1"/>
    </source>
</evidence>
<dbReference type="PANTHER" id="PTHR11360:SF308">
    <property type="entry name" value="BLL3089 PROTEIN"/>
    <property type="match status" value="1"/>
</dbReference>
<dbReference type="Pfam" id="PF07690">
    <property type="entry name" value="MFS_1"/>
    <property type="match status" value="1"/>
</dbReference>
<feature type="transmembrane region" description="Helical" evidence="1">
    <location>
        <begin position="126"/>
        <end position="146"/>
    </location>
</feature>
<dbReference type="InterPro" id="IPR050327">
    <property type="entry name" value="Proton-linked_MCT"/>
</dbReference>
<dbReference type="AlphaFoldDB" id="A0A161KHK4"/>
<name>A0A161KHK4_9ZZZZ</name>
<dbReference type="Gene3D" id="1.20.1250.20">
    <property type="entry name" value="MFS general substrate transporter like domains"/>
    <property type="match status" value="2"/>
</dbReference>
<dbReference type="GO" id="GO:0022857">
    <property type="term" value="F:transmembrane transporter activity"/>
    <property type="evidence" value="ECO:0007669"/>
    <property type="project" value="InterPro"/>
</dbReference>
<feature type="transmembrane region" description="Helical" evidence="1">
    <location>
        <begin position="39"/>
        <end position="58"/>
    </location>
</feature>
<protein>
    <submittedName>
        <fullName evidence="3">Permeases of the major facilitator superfamily</fullName>
    </submittedName>
</protein>
<sequence length="405" mass="43883">MIGTGPGQSHLIGLYFEDISREMTFSFAADWMDGNRQTAITFAYGGATFLAAFLLPYVGKLLDRYGPTVILSLVIVGLAVTATLFSLARDWAAFAAAFGFLRFLGQGALMLACVNMVSQWFDQRRGLALGIMSLGFPLSMAMHPPICQSLIDLIGWRTSWVWLGISTLVLFLPPILLLAHSKPELLGLKPDGANRNSSTASLSGKEPEIWGLTRGEALRTPTFYIIAAGLTALSMLVTTLHVFFKGILTSHGLEPQTATLMFTVTGITAAVSMPIVGQMLDKFRTDWMFCGGLLVMVASLVSVTFVSDLPSAVVFAIIFGINNGVTMTFFGFLWPRYFGRRHLGSIQGVGQMVGIVGASIGAIPYAIAYDRAWDLDLTLRVLAVMPLVFAGVALFLREPKRDTAD</sequence>
<feature type="transmembrane region" description="Helical" evidence="1">
    <location>
        <begin position="346"/>
        <end position="367"/>
    </location>
</feature>
<keyword evidence="1" id="KW-0472">Membrane</keyword>
<feature type="transmembrane region" description="Helical" evidence="1">
    <location>
        <begin position="312"/>
        <end position="334"/>
    </location>
</feature>
<evidence type="ECO:0000256" key="1">
    <source>
        <dbReference type="SAM" id="Phobius"/>
    </source>
</evidence>
<dbReference type="InterPro" id="IPR020846">
    <property type="entry name" value="MFS_dom"/>
</dbReference>
<feature type="transmembrane region" description="Helical" evidence="1">
    <location>
        <begin position="379"/>
        <end position="396"/>
    </location>
</feature>
<evidence type="ECO:0000259" key="2">
    <source>
        <dbReference type="PROSITE" id="PS50850"/>
    </source>
</evidence>
<gene>
    <name evidence="3" type="ORF">MGWOODY_XGa871</name>
</gene>
<proteinExistence type="predicted"/>
<feature type="transmembrane region" description="Helical" evidence="1">
    <location>
        <begin position="65"/>
        <end position="85"/>
    </location>
</feature>
<keyword evidence="1" id="KW-0812">Transmembrane</keyword>
<feature type="transmembrane region" description="Helical" evidence="1">
    <location>
        <begin position="256"/>
        <end position="275"/>
    </location>
</feature>
<reference evidence="3" key="1">
    <citation type="submission" date="2015-10" db="EMBL/GenBank/DDBJ databases">
        <authorList>
            <person name="Gilbert D.G."/>
        </authorList>
    </citation>
    <scope>NUCLEOTIDE SEQUENCE</scope>
</reference>
<dbReference type="EMBL" id="CZRL01000104">
    <property type="protein sequence ID" value="CUS54602.1"/>
    <property type="molecule type" value="Genomic_DNA"/>
</dbReference>
<dbReference type="PANTHER" id="PTHR11360">
    <property type="entry name" value="MONOCARBOXYLATE TRANSPORTER"/>
    <property type="match status" value="1"/>
</dbReference>
<dbReference type="InterPro" id="IPR036259">
    <property type="entry name" value="MFS_trans_sf"/>
</dbReference>
<accession>A0A161KHK4</accession>
<feature type="domain" description="Major facilitator superfamily (MFS) profile" evidence="2">
    <location>
        <begin position="1"/>
        <end position="401"/>
    </location>
</feature>
<feature type="transmembrane region" description="Helical" evidence="1">
    <location>
        <begin position="158"/>
        <end position="179"/>
    </location>
</feature>
<organism evidence="3">
    <name type="scientific">hydrothermal vent metagenome</name>
    <dbReference type="NCBI Taxonomy" id="652676"/>
    <lineage>
        <taxon>unclassified sequences</taxon>
        <taxon>metagenomes</taxon>
        <taxon>ecological metagenomes</taxon>
    </lineage>
</organism>
<keyword evidence="1" id="KW-1133">Transmembrane helix</keyword>
<feature type="transmembrane region" description="Helical" evidence="1">
    <location>
        <begin position="223"/>
        <end position="244"/>
    </location>
</feature>
<feature type="transmembrane region" description="Helical" evidence="1">
    <location>
        <begin position="91"/>
        <end position="114"/>
    </location>
</feature>
<dbReference type="PROSITE" id="PS50850">
    <property type="entry name" value="MFS"/>
    <property type="match status" value="1"/>
</dbReference>
<dbReference type="InterPro" id="IPR011701">
    <property type="entry name" value="MFS"/>
</dbReference>
<feature type="transmembrane region" description="Helical" evidence="1">
    <location>
        <begin position="287"/>
        <end position="306"/>
    </location>
</feature>
<dbReference type="SUPFAM" id="SSF103473">
    <property type="entry name" value="MFS general substrate transporter"/>
    <property type="match status" value="1"/>
</dbReference>